<dbReference type="SMART" id="SM00248">
    <property type="entry name" value="ANK"/>
    <property type="match status" value="3"/>
</dbReference>
<dbReference type="InterPro" id="IPR036770">
    <property type="entry name" value="Ankyrin_rpt-contain_sf"/>
</dbReference>
<dbReference type="SUPFAM" id="SSF48403">
    <property type="entry name" value="Ankyrin repeat"/>
    <property type="match status" value="1"/>
</dbReference>
<keyword evidence="2 3" id="KW-0040">ANK repeat</keyword>
<evidence type="ECO:0000256" key="3">
    <source>
        <dbReference type="PROSITE-ProRule" id="PRU00023"/>
    </source>
</evidence>
<sequence>MNYSLTNNKKIKTLSLDDPDLPDWEECQNEIFNLLQNITDPEVRDMMANKISTLKFLHEMQFIEEVDEVVNNYFNNSQYEMMTLGSQESDNSDIPMEDENEKSYLMADSVNNFNLPDIMESIRTRFGYDENSMVYNDTSHNYHMFNEFTLNSMDLPSDSDNKCRGHSPDEYSPINRKPVKKVKFVDVEESSNDFQYSNENEHKGSGELFLHNSPTVTGKKDNFKEPFQSNMLFATQVQFANGGDTSYNDNDNNLKSPKDDVDYCTLFQTQAAFVTNFNKNNRDDTEDINIFATQMPIDNTKFITASQFPVPNKNSASFKIPLLPGIGTIRKKPIIPKETFATKTSLTVFESAIERTNKGTDFIRKEIKRAEEDDCNFFESDHTSSGKKSSPMDCYEMKENIEVISEEIMKQNKNDNLDIQENDIFISRSALLEVEKNGFCYDIGDVDISNQLIGEEIPMRYAKSCLVISKSKIPQTDRLYIKENEEAFPLTFCESQHIDRIPCQTERLSVTVTEMASLNINERKDHFYDFCNLIKKVKSTVKIIKTFKEQNYFDLNKFDGFGLTPLHYAVLTNKVSIVKWLIEECNHYINPHGGYDAKTPLHLAVTYKRISIIKELCTKIGIDVEAKDVFGCTPIDYCLDDEKIKNLLFNSKRKSFIKNNYFKFIPKILVDTSINFESLKKWKQMPSRELYEVFSLSKITTHWITKSLALDMIKESDALYEAIIRRIYILHENTLKIILENKSMDKFNVEENRYIYFKGILLENGKYEISNLKEGPKTKLAMKPNLFRGCFFYIDKIGVEDKLREKLKKWIVLGEGELLKDKLSVEGVLENRRDVVPFYINMNNGNSYDDKLSPSHPINTFIITDMEPEDWMEIMRKKNVLIKTSEFIKRCIRSFNIDYNY</sequence>
<dbReference type="PANTHER" id="PTHR24126:SF14">
    <property type="entry name" value="ANK_REP_REGION DOMAIN-CONTAINING PROTEIN"/>
    <property type="match status" value="1"/>
</dbReference>
<protein>
    <submittedName>
        <fullName evidence="5">ANK_REP_REGION domain-containing protein</fullName>
    </submittedName>
</protein>
<name>A0A0K0FZY9_STRVS</name>
<evidence type="ECO:0000313" key="5">
    <source>
        <dbReference type="WBParaSite" id="SVE_1802100.1"/>
    </source>
</evidence>
<reference evidence="5" key="2">
    <citation type="submission" date="2015-08" db="UniProtKB">
        <authorList>
            <consortium name="WormBaseParasite"/>
        </authorList>
    </citation>
    <scope>IDENTIFICATION</scope>
</reference>
<dbReference type="Proteomes" id="UP000035680">
    <property type="component" value="Unassembled WGS sequence"/>
</dbReference>
<dbReference type="PROSITE" id="PS50297">
    <property type="entry name" value="ANK_REP_REGION"/>
    <property type="match status" value="1"/>
</dbReference>
<keyword evidence="4" id="KW-1185">Reference proteome</keyword>
<dbReference type="Gene3D" id="1.25.40.20">
    <property type="entry name" value="Ankyrin repeat-containing domain"/>
    <property type="match status" value="1"/>
</dbReference>
<dbReference type="PANTHER" id="PTHR24126">
    <property type="entry name" value="ANKYRIN REPEAT, PH AND SEC7 DOMAIN CONTAINING PROTEIN SECG-RELATED"/>
    <property type="match status" value="1"/>
</dbReference>
<dbReference type="AlphaFoldDB" id="A0A0K0FZY9"/>
<dbReference type="Gene3D" id="3.40.50.10190">
    <property type="entry name" value="BRCT domain"/>
    <property type="match status" value="1"/>
</dbReference>
<dbReference type="Pfam" id="PF12796">
    <property type="entry name" value="Ank_2"/>
    <property type="match status" value="1"/>
</dbReference>
<organism evidence="4 5">
    <name type="scientific">Strongyloides venezuelensis</name>
    <name type="common">Threadworm</name>
    <dbReference type="NCBI Taxonomy" id="75913"/>
    <lineage>
        <taxon>Eukaryota</taxon>
        <taxon>Metazoa</taxon>
        <taxon>Ecdysozoa</taxon>
        <taxon>Nematoda</taxon>
        <taxon>Chromadorea</taxon>
        <taxon>Rhabditida</taxon>
        <taxon>Tylenchina</taxon>
        <taxon>Panagrolaimomorpha</taxon>
        <taxon>Strongyloidoidea</taxon>
        <taxon>Strongyloididae</taxon>
        <taxon>Strongyloides</taxon>
    </lineage>
</organism>
<accession>A0A0K0FZY9</accession>
<dbReference type="STRING" id="75913.A0A0K0FZY9"/>
<evidence type="ECO:0000256" key="2">
    <source>
        <dbReference type="ARBA" id="ARBA00023043"/>
    </source>
</evidence>
<proteinExistence type="predicted"/>
<keyword evidence="1" id="KW-0677">Repeat</keyword>
<evidence type="ECO:0000256" key="1">
    <source>
        <dbReference type="ARBA" id="ARBA00022737"/>
    </source>
</evidence>
<dbReference type="InterPro" id="IPR002110">
    <property type="entry name" value="Ankyrin_rpt"/>
</dbReference>
<evidence type="ECO:0000313" key="4">
    <source>
        <dbReference type="Proteomes" id="UP000035680"/>
    </source>
</evidence>
<dbReference type="InterPro" id="IPR036420">
    <property type="entry name" value="BRCT_dom_sf"/>
</dbReference>
<feature type="repeat" description="ANK" evidence="3">
    <location>
        <begin position="561"/>
        <end position="583"/>
    </location>
</feature>
<feature type="repeat" description="ANK" evidence="3">
    <location>
        <begin position="596"/>
        <end position="629"/>
    </location>
</feature>
<dbReference type="PROSITE" id="PS50088">
    <property type="entry name" value="ANK_REPEAT"/>
    <property type="match status" value="2"/>
</dbReference>
<reference evidence="4" key="1">
    <citation type="submission" date="2014-07" db="EMBL/GenBank/DDBJ databases">
        <authorList>
            <person name="Martin A.A"/>
            <person name="De Silva N."/>
        </authorList>
    </citation>
    <scope>NUCLEOTIDE SEQUENCE</scope>
</reference>
<dbReference type="WBParaSite" id="SVE_1802100.1">
    <property type="protein sequence ID" value="SVE_1802100.1"/>
    <property type="gene ID" value="SVE_1802100"/>
</dbReference>